<evidence type="ECO:0000256" key="3">
    <source>
        <dbReference type="ARBA" id="ARBA00023136"/>
    </source>
</evidence>
<keyword evidence="2 4" id="KW-1133">Transmembrane helix</keyword>
<protein>
    <recommendedName>
        <fullName evidence="5">HIG1 domain-containing protein</fullName>
    </recommendedName>
</protein>
<sequence length="75" mass="7895">MKLFLVLLLVAAMIATVVALVRGIVAFLKVTEADLKGTGPSQAALKSNKMMQQRILFQGVAIAIVALLLLLASTS</sequence>
<dbReference type="Pfam" id="PF04588">
    <property type="entry name" value="HIG_1_N"/>
    <property type="match status" value="1"/>
</dbReference>
<dbReference type="OrthoDB" id="7392120at2"/>
<keyword evidence="7" id="KW-1185">Reference proteome</keyword>
<reference evidence="6 7" key="1">
    <citation type="submission" date="2016-08" db="EMBL/GenBank/DDBJ databases">
        <title>Draft genome of the agarase producing Sphingomonas sp. MCT13.</title>
        <authorList>
            <person name="D'Andrea M.M."/>
            <person name="Rossolini G.M."/>
            <person name="Thaller M.C."/>
        </authorList>
    </citation>
    <scope>NUCLEOTIDE SEQUENCE [LARGE SCALE GENOMIC DNA]</scope>
    <source>
        <strain evidence="6 7">MCT13</strain>
    </source>
</reference>
<evidence type="ECO:0000256" key="4">
    <source>
        <dbReference type="SAM" id="Phobius"/>
    </source>
</evidence>
<name>A0A1E3LWS1_9SPHN</name>
<accession>A0A1E3LWS1</accession>
<evidence type="ECO:0000256" key="2">
    <source>
        <dbReference type="ARBA" id="ARBA00022989"/>
    </source>
</evidence>
<gene>
    <name evidence="6" type="ORF">BFL28_15275</name>
</gene>
<comment type="caution">
    <text evidence="6">The sequence shown here is derived from an EMBL/GenBank/DDBJ whole genome shotgun (WGS) entry which is preliminary data.</text>
</comment>
<evidence type="ECO:0000313" key="6">
    <source>
        <dbReference type="EMBL" id="ODP38194.1"/>
    </source>
</evidence>
<keyword evidence="3 4" id="KW-0472">Membrane</keyword>
<feature type="domain" description="HIG1" evidence="5">
    <location>
        <begin position="1"/>
        <end position="75"/>
    </location>
</feature>
<dbReference type="STRING" id="1888892.BFL28_15275"/>
<organism evidence="6 7">
    <name type="scientific">Sphingomonas turrisvirgatae</name>
    <dbReference type="NCBI Taxonomy" id="1888892"/>
    <lineage>
        <taxon>Bacteria</taxon>
        <taxon>Pseudomonadati</taxon>
        <taxon>Pseudomonadota</taxon>
        <taxon>Alphaproteobacteria</taxon>
        <taxon>Sphingomonadales</taxon>
        <taxon>Sphingomonadaceae</taxon>
        <taxon>Sphingomonas</taxon>
    </lineage>
</organism>
<dbReference type="RefSeq" id="WP_069320129.1">
    <property type="nucleotide sequence ID" value="NZ_MDDS01000018.1"/>
</dbReference>
<dbReference type="Proteomes" id="UP000094487">
    <property type="component" value="Unassembled WGS sequence"/>
</dbReference>
<dbReference type="InterPro" id="IPR007667">
    <property type="entry name" value="Hypoxia_induced_domain"/>
</dbReference>
<evidence type="ECO:0000259" key="5">
    <source>
        <dbReference type="PROSITE" id="PS51503"/>
    </source>
</evidence>
<keyword evidence="1 4" id="KW-0812">Transmembrane</keyword>
<dbReference type="PROSITE" id="PS51503">
    <property type="entry name" value="HIG1"/>
    <property type="match status" value="1"/>
</dbReference>
<proteinExistence type="predicted"/>
<evidence type="ECO:0000256" key="1">
    <source>
        <dbReference type="ARBA" id="ARBA00022692"/>
    </source>
</evidence>
<dbReference type="EMBL" id="MDDS01000018">
    <property type="protein sequence ID" value="ODP38194.1"/>
    <property type="molecule type" value="Genomic_DNA"/>
</dbReference>
<evidence type="ECO:0000313" key="7">
    <source>
        <dbReference type="Proteomes" id="UP000094487"/>
    </source>
</evidence>
<dbReference type="AlphaFoldDB" id="A0A1E3LWS1"/>
<feature type="transmembrane region" description="Helical" evidence="4">
    <location>
        <begin position="55"/>
        <end position="72"/>
    </location>
</feature>
<dbReference type="NCBIfam" id="NF033233">
    <property type="entry name" value="twin_helix"/>
    <property type="match status" value="1"/>
</dbReference>